<keyword evidence="2" id="KW-1185">Reference proteome</keyword>
<protein>
    <submittedName>
        <fullName evidence="1">RNA-binding protein Vts1p</fullName>
    </submittedName>
</protein>
<evidence type="ECO:0000313" key="1">
    <source>
        <dbReference type="EMBL" id="CAH6718332.1"/>
    </source>
</evidence>
<dbReference type="EMBL" id="CALSDN010000001">
    <property type="protein sequence ID" value="CAH6718332.1"/>
    <property type="molecule type" value="Genomic_DNA"/>
</dbReference>
<accession>A0ACA9Y0A1</accession>
<dbReference type="Proteomes" id="UP001152531">
    <property type="component" value="Unassembled WGS sequence"/>
</dbReference>
<proteinExistence type="predicted"/>
<name>A0ACA9Y0A1_9ASCO</name>
<reference evidence="1" key="1">
    <citation type="submission" date="2022-06" db="EMBL/GenBank/DDBJ databases">
        <authorList>
            <person name="Legras J.-L."/>
            <person name="Devillers H."/>
            <person name="Grondin C."/>
        </authorList>
    </citation>
    <scope>NUCLEOTIDE SEQUENCE</scope>
    <source>
        <strain evidence="1">CLIB 1444</strain>
    </source>
</reference>
<sequence>MEPKQTSPFSSKPIILSPPPLNSSDYQRRQQSVGYNLQQEFETLSADLDLDLKDGQTRTLGNNAVNNTVNINSMSNLQNLNSISAPVSSHPKFNTISPIPTNVNASQAGLGSLLNQNFFQSNIPNRPQSVNDYTLFQQSNQSTQSHHNPQQQSSQPSNQDQSHFYLELMRFTNWIENLNPQDNLIMIDYLCNNLPLDILMSFQSKLNNQLNGNQMNFYQSQQQQLQSQNYSGISSPYQFQSIDLNDKLDHLNLNDNVLHQPKPRDKKFNNLTNMSRPRSAEPSMNNLNKNHQQYLDRAKSPTNHLFEKTNFLQLAAARSPGLNPSEDQNLDMSQKLGALATINSRVALDSNKKHHSHFYDPSGRNINSNSVPLGSSNSTVNNANQQNSKNVKSPNFKSVNRKNTASPLTVRGENSNSSMPIEVTNLELLNNIPAWLKLLRLHKYTDCLKDINWKDLIELNDEQLEDKGVKALGARRKLLKAFDVIKTSS</sequence>
<evidence type="ECO:0000313" key="2">
    <source>
        <dbReference type="Proteomes" id="UP001152531"/>
    </source>
</evidence>
<gene>
    <name evidence="1" type="ORF">CLIB1444_01S04390</name>
</gene>
<comment type="caution">
    <text evidence="1">The sequence shown here is derived from an EMBL/GenBank/DDBJ whole genome shotgun (WGS) entry which is preliminary data.</text>
</comment>
<organism evidence="1 2">
    <name type="scientific">[Candida] jaroonii</name>
    <dbReference type="NCBI Taxonomy" id="467808"/>
    <lineage>
        <taxon>Eukaryota</taxon>
        <taxon>Fungi</taxon>
        <taxon>Dikarya</taxon>
        <taxon>Ascomycota</taxon>
        <taxon>Saccharomycotina</taxon>
        <taxon>Pichiomycetes</taxon>
        <taxon>Debaryomycetaceae</taxon>
        <taxon>Yamadazyma</taxon>
    </lineage>
</organism>